<keyword evidence="9" id="KW-1185">Reference proteome</keyword>
<evidence type="ECO:0000256" key="4">
    <source>
        <dbReference type="PIRSR" id="PIRSR601820-1"/>
    </source>
</evidence>
<dbReference type="STRING" id="1965070.A0A3S4QR33"/>
<dbReference type="OrthoDB" id="6041373at2759"/>
<evidence type="ECO:0000256" key="5">
    <source>
        <dbReference type="PIRSR" id="PIRSR601820-3"/>
    </source>
</evidence>
<dbReference type="Pfam" id="PF01759">
    <property type="entry name" value="NTR"/>
    <property type="match status" value="1"/>
</dbReference>
<dbReference type="GO" id="GO:0051045">
    <property type="term" value="P:negative regulation of membrane protein ectodomain proteolysis"/>
    <property type="evidence" value="ECO:0007669"/>
    <property type="project" value="TreeGrafter"/>
</dbReference>
<sequence>MHKLFLTLILLDFSVSIFCCQCLFGTPLQHFCLANTVVKLNVKSEKTYGNAREYDVEILETLKSNSRSLPQKMKLLTSYGTGLCGLELEKGVTYLLTSLLLTPINKKAQPVLVSSSCSYHLNLDKATEKQKKAALGPFIPELNCDQPAAKIPDLTVSN</sequence>
<dbReference type="Proteomes" id="UP000285301">
    <property type="component" value="Unassembled WGS sequence"/>
</dbReference>
<protein>
    <recommendedName>
        <fullName evidence="7">NTR domain-containing protein</fullName>
    </recommendedName>
</protein>
<dbReference type="InterPro" id="IPR018933">
    <property type="entry name" value="Netrin_module_non-TIMP"/>
</dbReference>
<organism evidence="8 9">
    <name type="scientific">Dinothrombium tinctorium</name>
    <dbReference type="NCBI Taxonomy" id="1965070"/>
    <lineage>
        <taxon>Eukaryota</taxon>
        <taxon>Metazoa</taxon>
        <taxon>Ecdysozoa</taxon>
        <taxon>Arthropoda</taxon>
        <taxon>Chelicerata</taxon>
        <taxon>Arachnida</taxon>
        <taxon>Acari</taxon>
        <taxon>Acariformes</taxon>
        <taxon>Trombidiformes</taxon>
        <taxon>Prostigmata</taxon>
        <taxon>Anystina</taxon>
        <taxon>Parasitengona</taxon>
        <taxon>Trombidioidea</taxon>
        <taxon>Trombidiidae</taxon>
        <taxon>Dinothrombium</taxon>
    </lineage>
</organism>
<dbReference type="PANTHER" id="PTHR11844">
    <property type="entry name" value="METALLOPROTEASE INHIBITOR"/>
    <property type="match status" value="1"/>
</dbReference>
<dbReference type="GO" id="GO:0046872">
    <property type="term" value="F:metal ion binding"/>
    <property type="evidence" value="ECO:0007669"/>
    <property type="project" value="UniProtKB-KW"/>
</dbReference>
<evidence type="ECO:0000256" key="3">
    <source>
        <dbReference type="ARBA" id="ARBA00023157"/>
    </source>
</evidence>
<feature type="disulfide bond" evidence="5">
    <location>
        <begin position="22"/>
        <end position="117"/>
    </location>
</feature>
<reference evidence="8 9" key="1">
    <citation type="journal article" date="2018" name="Gigascience">
        <title>Genomes of trombidid mites reveal novel predicted allergens and laterally-transferred genes associated with secondary metabolism.</title>
        <authorList>
            <person name="Dong X."/>
            <person name="Chaisiri K."/>
            <person name="Xia D."/>
            <person name="Armstrong S.D."/>
            <person name="Fang Y."/>
            <person name="Donnelly M.J."/>
            <person name="Kadowaki T."/>
            <person name="McGarry J.W."/>
            <person name="Darby A.C."/>
            <person name="Makepeace B.L."/>
        </authorList>
    </citation>
    <scope>NUCLEOTIDE SEQUENCE [LARGE SCALE GENOMIC DNA]</scope>
    <source>
        <strain evidence="8">UoL-WK</strain>
    </source>
</reference>
<dbReference type="Gene3D" id="2.40.50.120">
    <property type="match status" value="1"/>
</dbReference>
<gene>
    <name evidence="8" type="ORF">B4U79_19062</name>
</gene>
<feature type="domain" description="NTR" evidence="7">
    <location>
        <begin position="20"/>
        <end position="144"/>
    </location>
</feature>
<evidence type="ECO:0000256" key="1">
    <source>
        <dbReference type="ARBA" id="ARBA00004613"/>
    </source>
</evidence>
<feature type="binding site" evidence="4">
    <location>
        <position position="20"/>
    </location>
    <ligand>
        <name>Zn(2+)</name>
        <dbReference type="ChEBI" id="CHEBI:29105"/>
        <note>ligand shared with metalloproteinase partner</note>
    </ligand>
</feature>
<comment type="caution">
    <text evidence="8">The sequence shown here is derived from an EMBL/GenBank/DDBJ whole genome shotgun (WGS) entry which is preliminary data.</text>
</comment>
<name>A0A3S4QR33_9ACAR</name>
<dbReference type="InterPro" id="IPR001134">
    <property type="entry name" value="Netrin_domain"/>
</dbReference>
<dbReference type="InterPro" id="IPR008993">
    <property type="entry name" value="TIMP-like_OB-fold"/>
</dbReference>
<evidence type="ECO:0000256" key="2">
    <source>
        <dbReference type="ARBA" id="ARBA00022525"/>
    </source>
</evidence>
<dbReference type="InterPro" id="IPR001820">
    <property type="entry name" value="TIMP"/>
</dbReference>
<keyword evidence="6" id="KW-0732">Signal</keyword>
<dbReference type="AlphaFoldDB" id="A0A3S4QR33"/>
<feature type="chain" id="PRO_5018568878" description="NTR domain-containing protein" evidence="6">
    <location>
        <begin position="17"/>
        <end position="158"/>
    </location>
</feature>
<proteinExistence type="predicted"/>
<dbReference type="PROSITE" id="PS50189">
    <property type="entry name" value="NTR"/>
    <property type="match status" value="1"/>
</dbReference>
<dbReference type="GO" id="GO:0031012">
    <property type="term" value="C:extracellular matrix"/>
    <property type="evidence" value="ECO:0007669"/>
    <property type="project" value="TreeGrafter"/>
</dbReference>
<keyword evidence="3 5" id="KW-1015">Disulfide bond</keyword>
<feature type="signal peptide" evidence="6">
    <location>
        <begin position="1"/>
        <end position="16"/>
    </location>
</feature>
<evidence type="ECO:0000313" key="9">
    <source>
        <dbReference type="Proteomes" id="UP000285301"/>
    </source>
</evidence>
<keyword evidence="4" id="KW-0479">Metal-binding</keyword>
<accession>A0A3S4QR33</accession>
<dbReference type="SUPFAM" id="SSF50242">
    <property type="entry name" value="TIMP-like"/>
    <property type="match status" value="1"/>
</dbReference>
<comment type="subcellular location">
    <subcellularLocation>
        <location evidence="1">Secreted</location>
    </subcellularLocation>
</comment>
<dbReference type="PANTHER" id="PTHR11844:SF25">
    <property type="entry name" value="NTR DOMAIN-CONTAINING PROTEIN"/>
    <property type="match status" value="1"/>
</dbReference>
<evidence type="ECO:0000313" key="8">
    <source>
        <dbReference type="EMBL" id="RWS06661.1"/>
    </source>
</evidence>
<evidence type="ECO:0000256" key="6">
    <source>
        <dbReference type="SAM" id="SignalP"/>
    </source>
</evidence>
<keyword evidence="4" id="KW-0862">Zinc</keyword>
<dbReference type="GO" id="GO:0008191">
    <property type="term" value="F:metalloendopeptidase inhibitor activity"/>
    <property type="evidence" value="ECO:0007669"/>
    <property type="project" value="InterPro"/>
</dbReference>
<dbReference type="GO" id="GO:0005615">
    <property type="term" value="C:extracellular space"/>
    <property type="evidence" value="ECO:0007669"/>
    <property type="project" value="TreeGrafter"/>
</dbReference>
<feature type="disulfide bond" evidence="5">
    <location>
        <begin position="20"/>
        <end position="84"/>
    </location>
</feature>
<keyword evidence="2" id="KW-0964">Secreted</keyword>
<dbReference type="EMBL" id="NCKU01003960">
    <property type="protein sequence ID" value="RWS06661.1"/>
    <property type="molecule type" value="Genomic_DNA"/>
</dbReference>
<evidence type="ECO:0000259" key="7">
    <source>
        <dbReference type="PROSITE" id="PS50189"/>
    </source>
</evidence>
<dbReference type="GO" id="GO:0002020">
    <property type="term" value="F:protease binding"/>
    <property type="evidence" value="ECO:0007669"/>
    <property type="project" value="TreeGrafter"/>
</dbReference>